<dbReference type="EMBL" id="JBHRYB010000001">
    <property type="protein sequence ID" value="MFC3678949.1"/>
    <property type="molecule type" value="Genomic_DNA"/>
</dbReference>
<dbReference type="InterPro" id="IPR026466">
    <property type="entry name" value="Fim_isopep_form_D2_dom"/>
</dbReference>
<accession>A0ABV7VP11</accession>
<dbReference type="RefSeq" id="WP_376864518.1">
    <property type="nucleotide sequence ID" value="NZ_JBHRYB010000001.1"/>
</dbReference>
<evidence type="ECO:0000256" key="1">
    <source>
        <dbReference type="SAM" id="SignalP"/>
    </source>
</evidence>
<feature type="signal peptide" evidence="1">
    <location>
        <begin position="1"/>
        <end position="22"/>
    </location>
</feature>
<name>A0ABV7VP11_9GAMM</name>
<keyword evidence="1" id="KW-0732">Signal</keyword>
<dbReference type="NCBIfam" id="TIGR01451">
    <property type="entry name" value="B_ant_repeat"/>
    <property type="match status" value="1"/>
</dbReference>
<sequence>MKNLIKTGVLAAGLCASTFGWAGTAAGIDIINTAVATYDGGKVSASTTTKVQEVINVAIDANSPVVRVEAGDTAQILPFAVQNTGNGTETFKVTYVNSGDVTAENVKLYIDTNNDGVIDSGDTELTGDTITLDKDERISLLIQGDIPAAATENQTAEFSVTVSSTTEKDGVVAGTATPGTILTGQGTGTSDAIVGGSASATVSAEFSVGATTAAVTITKTITQQIDPFGGATVIPGTKITYAITVVVDTTGGPVNNLVITDPLPSDLIYESGSLVVDGAGQTDADDAADNGNVTANVMTVDLGSVTSSKTYVINLTAQVK</sequence>
<evidence type="ECO:0000313" key="2">
    <source>
        <dbReference type="EMBL" id="MFC3678949.1"/>
    </source>
</evidence>
<reference evidence="3" key="1">
    <citation type="journal article" date="2019" name="Int. J. Syst. Evol. Microbiol.">
        <title>The Global Catalogue of Microorganisms (GCM) 10K type strain sequencing project: providing services to taxonomists for standard genome sequencing and annotation.</title>
        <authorList>
            <consortium name="The Broad Institute Genomics Platform"/>
            <consortium name="The Broad Institute Genome Sequencing Center for Infectious Disease"/>
            <person name="Wu L."/>
            <person name="Ma J."/>
        </authorList>
    </citation>
    <scope>NUCLEOTIDE SEQUENCE [LARGE SCALE GENOMIC DNA]</scope>
    <source>
        <strain evidence="3">KCTC 42424</strain>
    </source>
</reference>
<feature type="chain" id="PRO_5046280063" evidence="1">
    <location>
        <begin position="23"/>
        <end position="320"/>
    </location>
</feature>
<protein>
    <submittedName>
        <fullName evidence="2">Isopeptide-forming domain-containing fimbrial protein</fullName>
    </submittedName>
</protein>
<keyword evidence="3" id="KW-1185">Reference proteome</keyword>
<evidence type="ECO:0000313" key="3">
    <source>
        <dbReference type="Proteomes" id="UP001595722"/>
    </source>
</evidence>
<gene>
    <name evidence="2" type="ORF">ACFOMG_02325</name>
</gene>
<comment type="caution">
    <text evidence="2">The sequence shown here is derived from an EMBL/GenBank/DDBJ whole genome shotgun (WGS) entry which is preliminary data.</text>
</comment>
<dbReference type="NCBIfam" id="TIGR04226">
    <property type="entry name" value="RrgB_K2N_iso_D2"/>
    <property type="match status" value="1"/>
</dbReference>
<dbReference type="Proteomes" id="UP001595722">
    <property type="component" value="Unassembled WGS sequence"/>
</dbReference>
<dbReference type="InterPro" id="IPR047589">
    <property type="entry name" value="DUF11_rpt"/>
</dbReference>
<proteinExistence type="predicted"/>
<dbReference type="Gene3D" id="2.60.40.740">
    <property type="match status" value="1"/>
</dbReference>
<organism evidence="2 3">
    <name type="scientific">Bacterioplanoides pacificum</name>
    <dbReference type="NCBI Taxonomy" id="1171596"/>
    <lineage>
        <taxon>Bacteria</taxon>
        <taxon>Pseudomonadati</taxon>
        <taxon>Pseudomonadota</taxon>
        <taxon>Gammaproteobacteria</taxon>
        <taxon>Oceanospirillales</taxon>
        <taxon>Oceanospirillaceae</taxon>
        <taxon>Bacterioplanoides</taxon>
    </lineage>
</organism>